<dbReference type="RefSeq" id="WP_229787557.1">
    <property type="nucleotide sequence ID" value="NZ_BMRB01000006.1"/>
</dbReference>
<dbReference type="EMBL" id="BMRB01000006">
    <property type="protein sequence ID" value="GGS52967.1"/>
    <property type="molecule type" value="Genomic_DNA"/>
</dbReference>
<dbReference type="PANTHER" id="PTHR43798">
    <property type="entry name" value="MONOACYLGLYCEROL LIPASE"/>
    <property type="match status" value="1"/>
</dbReference>
<dbReference type="Gene3D" id="3.40.50.1820">
    <property type="entry name" value="alpha/beta hydrolase"/>
    <property type="match status" value="1"/>
</dbReference>
<dbReference type="InterPro" id="IPR050266">
    <property type="entry name" value="AB_hydrolase_sf"/>
</dbReference>
<protein>
    <submittedName>
        <fullName evidence="2">Alpha/beta hydrolase</fullName>
    </submittedName>
</protein>
<comment type="caution">
    <text evidence="2">The sequence shown here is derived from an EMBL/GenBank/DDBJ whole genome shotgun (WGS) entry which is preliminary data.</text>
</comment>
<dbReference type="InterPro" id="IPR029058">
    <property type="entry name" value="AB_hydrolase_fold"/>
</dbReference>
<dbReference type="SUPFAM" id="SSF53474">
    <property type="entry name" value="alpha/beta-Hydrolases"/>
    <property type="match status" value="1"/>
</dbReference>
<evidence type="ECO:0000313" key="3">
    <source>
        <dbReference type="Proteomes" id="UP000660680"/>
    </source>
</evidence>
<evidence type="ECO:0000313" key="2">
    <source>
        <dbReference type="EMBL" id="GGS52967.1"/>
    </source>
</evidence>
<reference evidence="2" key="2">
    <citation type="submission" date="2020-09" db="EMBL/GenBank/DDBJ databases">
        <authorList>
            <person name="Sun Q."/>
            <person name="Ohkuma M."/>
        </authorList>
    </citation>
    <scope>NUCLEOTIDE SEQUENCE</scope>
    <source>
        <strain evidence="2">JCM 3276</strain>
    </source>
</reference>
<dbReference type="AlphaFoldDB" id="A0A918GPQ4"/>
<sequence>MTTLVLLHAFPMDSRMWDGVRSLPGLITPDLPGFGSAPLPASEPDLGAMADAVIASMDDEGVERAVVGGCSMGGYVAMALLRKAPARVSGLLLVDTKATADAPEAAANRLAVADRAEREGITPWLADAMLPSLVTDPAHAGVVRELMESQDPAAVAWAQRAMAARPASHDVLRTSVPTLVVHGAEDRMMPVALAEELADLTSGTLTVLPGVGHLPPIEAPEAFAAAVRPWLAGL</sequence>
<organism evidence="2 3">
    <name type="scientific">Actinokineospora fastidiosa</name>
    <dbReference type="NCBI Taxonomy" id="1816"/>
    <lineage>
        <taxon>Bacteria</taxon>
        <taxon>Bacillati</taxon>
        <taxon>Actinomycetota</taxon>
        <taxon>Actinomycetes</taxon>
        <taxon>Pseudonocardiales</taxon>
        <taxon>Pseudonocardiaceae</taxon>
        <taxon>Actinokineospora</taxon>
    </lineage>
</organism>
<evidence type="ECO:0000259" key="1">
    <source>
        <dbReference type="Pfam" id="PF12697"/>
    </source>
</evidence>
<proteinExistence type="predicted"/>
<dbReference type="GO" id="GO:0016787">
    <property type="term" value="F:hydrolase activity"/>
    <property type="evidence" value="ECO:0007669"/>
    <property type="project" value="UniProtKB-KW"/>
</dbReference>
<name>A0A918GPQ4_9PSEU</name>
<feature type="domain" description="AB hydrolase-1" evidence="1">
    <location>
        <begin position="4"/>
        <end position="226"/>
    </location>
</feature>
<dbReference type="InterPro" id="IPR000073">
    <property type="entry name" value="AB_hydrolase_1"/>
</dbReference>
<keyword evidence="2" id="KW-0378">Hydrolase</keyword>
<keyword evidence="3" id="KW-1185">Reference proteome</keyword>
<dbReference type="Pfam" id="PF12697">
    <property type="entry name" value="Abhydrolase_6"/>
    <property type="match status" value="1"/>
</dbReference>
<dbReference type="Proteomes" id="UP000660680">
    <property type="component" value="Unassembled WGS sequence"/>
</dbReference>
<reference evidence="2" key="1">
    <citation type="journal article" date="2014" name="Int. J. Syst. Evol. Microbiol.">
        <title>Complete genome sequence of Corynebacterium casei LMG S-19264T (=DSM 44701T), isolated from a smear-ripened cheese.</title>
        <authorList>
            <consortium name="US DOE Joint Genome Institute (JGI-PGF)"/>
            <person name="Walter F."/>
            <person name="Albersmeier A."/>
            <person name="Kalinowski J."/>
            <person name="Ruckert C."/>
        </authorList>
    </citation>
    <scope>NUCLEOTIDE SEQUENCE</scope>
    <source>
        <strain evidence="2">JCM 3276</strain>
    </source>
</reference>
<dbReference type="PRINTS" id="PR00111">
    <property type="entry name" value="ABHYDROLASE"/>
</dbReference>
<accession>A0A918GPQ4</accession>
<gene>
    <name evidence="2" type="ORF">GCM10010171_55170</name>
</gene>